<dbReference type="STRING" id="37625.SAMN05660420_01376"/>
<organism evidence="2 3">
    <name type="scientific">Desulfuromusa kysingii</name>
    <dbReference type="NCBI Taxonomy" id="37625"/>
    <lineage>
        <taxon>Bacteria</taxon>
        <taxon>Pseudomonadati</taxon>
        <taxon>Thermodesulfobacteriota</taxon>
        <taxon>Desulfuromonadia</taxon>
        <taxon>Desulfuromonadales</taxon>
        <taxon>Geopsychrobacteraceae</taxon>
        <taxon>Desulfuromusa</taxon>
    </lineage>
</organism>
<keyword evidence="3" id="KW-1185">Reference proteome</keyword>
<dbReference type="RefSeq" id="WP_092346061.1">
    <property type="nucleotide sequence ID" value="NZ_FNQN01000003.1"/>
</dbReference>
<sequence length="192" mass="22124">MRYLIFTLLFLCSACIQIGSAPQPTNYYLLEPMRDAQEIRLDSNLNIHLELISFPEYLDRYQIVTKGGKNGIVFSDSERWAEPVRDNLMRVIREDLMLLIPNSTITLGPWESSSSSASAIKVKLIVNQFSGELGAYALTDIRWKIRREMEPMSQGHFTDRQDVGENFSDFIVTLNREINNFSSELAMKLREH</sequence>
<keyword evidence="2" id="KW-0449">Lipoprotein</keyword>
<accession>A0A1H3YST2</accession>
<dbReference type="Pfam" id="PF03886">
    <property type="entry name" value="ABC_trans_aux"/>
    <property type="match status" value="1"/>
</dbReference>
<evidence type="ECO:0000313" key="2">
    <source>
        <dbReference type="EMBL" id="SEA14619.1"/>
    </source>
</evidence>
<dbReference type="AlphaFoldDB" id="A0A1H3YST2"/>
<evidence type="ECO:0000313" key="3">
    <source>
        <dbReference type="Proteomes" id="UP000199409"/>
    </source>
</evidence>
<dbReference type="SUPFAM" id="SSF159594">
    <property type="entry name" value="XCC0632-like"/>
    <property type="match status" value="1"/>
</dbReference>
<dbReference type="OrthoDB" id="5372878at2"/>
<name>A0A1H3YST2_9BACT</name>
<feature type="domain" description="ABC-type transport auxiliary lipoprotein component" evidence="1">
    <location>
        <begin position="28"/>
        <end position="185"/>
    </location>
</feature>
<dbReference type="Gene3D" id="3.40.50.10610">
    <property type="entry name" value="ABC-type transport auxiliary lipoprotein component"/>
    <property type="match status" value="1"/>
</dbReference>
<evidence type="ECO:0000259" key="1">
    <source>
        <dbReference type="Pfam" id="PF03886"/>
    </source>
</evidence>
<dbReference type="InterPro" id="IPR005586">
    <property type="entry name" value="ABC_trans_aux"/>
</dbReference>
<proteinExistence type="predicted"/>
<protein>
    <submittedName>
        <fullName evidence="2">Uncharacterized lipoprotein YmbA</fullName>
    </submittedName>
</protein>
<dbReference type="EMBL" id="FNQN01000003">
    <property type="protein sequence ID" value="SEA14619.1"/>
    <property type="molecule type" value="Genomic_DNA"/>
</dbReference>
<dbReference type="Proteomes" id="UP000199409">
    <property type="component" value="Unassembled WGS sequence"/>
</dbReference>
<gene>
    <name evidence="2" type="ORF">SAMN05660420_01376</name>
</gene>
<reference evidence="2 3" key="1">
    <citation type="submission" date="2016-10" db="EMBL/GenBank/DDBJ databases">
        <authorList>
            <person name="de Groot N.N."/>
        </authorList>
    </citation>
    <scope>NUCLEOTIDE SEQUENCE [LARGE SCALE GENOMIC DNA]</scope>
    <source>
        <strain evidence="2 3">DSM 7343</strain>
    </source>
</reference>